<gene>
    <name evidence="3" type="ordered locus">Fbal_1102</name>
</gene>
<name>E1SVG5_FERBD</name>
<dbReference type="eggNOG" id="COG4206">
    <property type="taxonomic scope" value="Bacteria"/>
</dbReference>
<dbReference type="KEGG" id="fbl:Fbal_1102"/>
<evidence type="ECO:0000259" key="2">
    <source>
        <dbReference type="Pfam" id="PF11557"/>
    </source>
</evidence>
<feature type="chain" id="PRO_5003151960" description="Solitary outer membrane autotransporter-like beta-barrel domain-containing protein" evidence="1">
    <location>
        <begin position="23"/>
        <end position="330"/>
    </location>
</feature>
<reference evidence="3 4" key="1">
    <citation type="journal article" date="2010" name="Stand. Genomic Sci.">
        <title>Complete genome sequence of Ferrimonas balearica type strain (PAT).</title>
        <authorList>
            <person name="Nolan M."/>
            <person name="Sikorski J."/>
            <person name="Davenport K."/>
            <person name="Lucas S."/>
            <person name="Glavina Del Rio T."/>
            <person name="Tice H."/>
            <person name="Cheng J."/>
            <person name="Goodwin L."/>
            <person name="Pitluck S."/>
            <person name="Liolios K."/>
            <person name="Ivanova N."/>
            <person name="Mavromatis K."/>
            <person name="Ovchinnikova G."/>
            <person name="Pati A."/>
            <person name="Chen A."/>
            <person name="Palaniappan K."/>
            <person name="Land M."/>
            <person name="Hauser L."/>
            <person name="Chang Y."/>
            <person name="Jeffries C."/>
            <person name="Tapia R."/>
            <person name="Brettin T."/>
            <person name="Detter J."/>
            <person name="Han C."/>
            <person name="Yasawong M."/>
            <person name="Rohde M."/>
            <person name="Tindall B."/>
            <person name="Goker M."/>
            <person name="Woyke T."/>
            <person name="Bristow J."/>
            <person name="Eisen J."/>
            <person name="Markowitz V."/>
            <person name="Hugenholtz P."/>
            <person name="Kyrpides N."/>
            <person name="Klenk H."/>
            <person name="Lapidus A."/>
        </authorList>
    </citation>
    <scope>NUCLEOTIDE SEQUENCE [LARGE SCALE GENOMIC DNA]</scope>
    <source>
        <strain evidence="4">DSM 9799 / CCM 4581 / KCTC 23876 / PAT</strain>
    </source>
</reference>
<keyword evidence="4" id="KW-1185">Reference proteome</keyword>
<dbReference type="GeneID" id="67184019"/>
<evidence type="ECO:0000313" key="3">
    <source>
        <dbReference type="EMBL" id="ADN75311.1"/>
    </source>
</evidence>
<dbReference type="RefSeq" id="WP_013344617.1">
    <property type="nucleotide sequence ID" value="NC_014541.1"/>
</dbReference>
<evidence type="ECO:0000313" key="4">
    <source>
        <dbReference type="Proteomes" id="UP000006683"/>
    </source>
</evidence>
<dbReference type="Pfam" id="PF11557">
    <property type="entry name" value="Omp_AT"/>
    <property type="match status" value="1"/>
</dbReference>
<evidence type="ECO:0000256" key="1">
    <source>
        <dbReference type="SAM" id="SignalP"/>
    </source>
</evidence>
<sequence>MRHRLRHALPLALLLGSSPLQANTLPGLEQAVRQQLNEVFSTAALLSNTEAITLGFVNFDPNEFLPIDDPDFGDENSVELRNELTVYTLPWSWHLTGFQGGDLGLTARLSYVRSKQELSLFPLEDATVDLNDDTIYTLFVQPTYRYPLSKHWQLQFGLGGYLMRYDNDFSFRNSVSRQLQPQLDNRLTNIEVNAWMVQPELRVDYRFERGRAYWHYRSAFAYTWGRTFDEPGPLVSADPESWRWLNGVSMRRPFPAGLPDQDYRLSLSRIDINGDTVRPFDTHYYYEFSAEWLLNTRGKVPLLDDVGVGLLVNYGSALKGASLIFVYNVD</sequence>
<organism evidence="3 4">
    <name type="scientific">Ferrimonas balearica (strain DSM 9799 / CCM 4581 / KCTC 23876 / PAT)</name>
    <dbReference type="NCBI Taxonomy" id="550540"/>
    <lineage>
        <taxon>Bacteria</taxon>
        <taxon>Pseudomonadati</taxon>
        <taxon>Pseudomonadota</taxon>
        <taxon>Gammaproteobacteria</taxon>
        <taxon>Alteromonadales</taxon>
        <taxon>Ferrimonadaceae</taxon>
        <taxon>Ferrimonas</taxon>
    </lineage>
</organism>
<feature type="domain" description="Solitary outer membrane autotransporter-like beta-barrel" evidence="2">
    <location>
        <begin position="3"/>
        <end position="328"/>
    </location>
</feature>
<dbReference type="EMBL" id="CP002209">
    <property type="protein sequence ID" value="ADN75311.1"/>
    <property type="molecule type" value="Genomic_DNA"/>
</dbReference>
<dbReference type="STRING" id="550540.Fbal_1102"/>
<dbReference type="InterPro" id="IPR021621">
    <property type="entry name" value="Omp_AT"/>
</dbReference>
<dbReference type="HOGENOM" id="CLU_820216_0_0_6"/>
<protein>
    <recommendedName>
        <fullName evidence="2">Solitary outer membrane autotransporter-like beta-barrel domain-containing protein</fullName>
    </recommendedName>
</protein>
<accession>E1SVG5</accession>
<proteinExistence type="predicted"/>
<keyword evidence="1" id="KW-0732">Signal</keyword>
<dbReference type="Proteomes" id="UP000006683">
    <property type="component" value="Chromosome"/>
</dbReference>
<dbReference type="AlphaFoldDB" id="E1SVG5"/>
<feature type="signal peptide" evidence="1">
    <location>
        <begin position="1"/>
        <end position="22"/>
    </location>
</feature>
<dbReference type="OrthoDB" id="6080400at2"/>